<keyword evidence="8 10" id="KW-0178">Competence</keyword>
<dbReference type="PROSITE" id="PS00409">
    <property type="entry name" value="PROKAR_NTER_METHYL"/>
    <property type="match status" value="1"/>
</dbReference>
<keyword evidence="3 10" id="KW-1003">Cell membrane</keyword>
<evidence type="ECO:0000313" key="11">
    <source>
        <dbReference type="EMBL" id="MFD2630819.1"/>
    </source>
</evidence>
<dbReference type="InterPro" id="IPR000983">
    <property type="entry name" value="Bac_GSPG_pilin"/>
</dbReference>
<evidence type="ECO:0000313" key="12">
    <source>
        <dbReference type="Proteomes" id="UP001597451"/>
    </source>
</evidence>
<evidence type="ECO:0000256" key="10">
    <source>
        <dbReference type="PIRNR" id="PIRNR029928"/>
    </source>
</evidence>
<reference evidence="12" key="1">
    <citation type="journal article" date="2019" name="Int. J. Syst. Evol. Microbiol.">
        <title>The Global Catalogue of Microorganisms (GCM) 10K type strain sequencing project: providing services to taxonomists for standard genome sequencing and annotation.</title>
        <authorList>
            <consortium name="The Broad Institute Genomics Platform"/>
            <consortium name="The Broad Institute Genome Sequencing Center for Infectious Disease"/>
            <person name="Wu L."/>
            <person name="Ma J."/>
        </authorList>
    </citation>
    <scope>NUCLEOTIDE SEQUENCE [LARGE SCALE GENOMIC DNA]</scope>
    <source>
        <strain evidence="12">TISTR 1858</strain>
    </source>
</reference>
<keyword evidence="10" id="KW-0813">Transport</keyword>
<evidence type="ECO:0000256" key="2">
    <source>
        <dbReference type="ARBA" id="ARBA00004241"/>
    </source>
</evidence>
<dbReference type="Proteomes" id="UP001597451">
    <property type="component" value="Unassembled WGS sequence"/>
</dbReference>
<accession>A0ABW5Q595</accession>
<dbReference type="Gene3D" id="3.30.700.10">
    <property type="entry name" value="Glycoprotein, Type 4 Pilin"/>
    <property type="match status" value="1"/>
</dbReference>
<comment type="subunit">
    <text evidence="10">Homodimer.</text>
</comment>
<comment type="function">
    <text evidence="10">Required for transformation and DNA binding.</text>
</comment>
<dbReference type="Pfam" id="PF07963">
    <property type="entry name" value="N_methyl"/>
    <property type="match status" value="1"/>
</dbReference>
<dbReference type="PIRSF" id="PIRSF029928">
    <property type="entry name" value="Late_competence_ComGC"/>
    <property type="match status" value="1"/>
</dbReference>
<protein>
    <recommendedName>
        <fullName evidence="10">ComG operon protein 3</fullName>
    </recommendedName>
</protein>
<dbReference type="PRINTS" id="PR00813">
    <property type="entry name" value="BCTERIALGSPG"/>
</dbReference>
<sequence>MFNNNRGFTLIEMLIVLMIISILILLFIPSLSGKSQEVDAKGCEALVAVVQAQVDAYYLDNREYPATLDILVENNYITAEQKTCSNNELLGYADGKVSEPSS</sequence>
<comment type="subcellular location">
    <subcellularLocation>
        <location evidence="1">Cell membrane</location>
        <topology evidence="1">Single-pass membrane protein</topology>
    </subcellularLocation>
    <subcellularLocation>
        <location evidence="2">Cell surface</location>
    </subcellularLocation>
</comment>
<dbReference type="InterPro" id="IPR016940">
    <property type="entry name" value="ComGC"/>
</dbReference>
<evidence type="ECO:0000256" key="7">
    <source>
        <dbReference type="ARBA" id="ARBA00023136"/>
    </source>
</evidence>
<keyword evidence="12" id="KW-1185">Reference proteome</keyword>
<evidence type="ECO:0000256" key="6">
    <source>
        <dbReference type="ARBA" id="ARBA00022989"/>
    </source>
</evidence>
<keyword evidence="5 10" id="KW-0812">Transmembrane</keyword>
<evidence type="ECO:0000256" key="1">
    <source>
        <dbReference type="ARBA" id="ARBA00004162"/>
    </source>
</evidence>
<keyword evidence="7 10" id="KW-0472">Membrane</keyword>
<dbReference type="InterPro" id="IPR045584">
    <property type="entry name" value="Pilin-like"/>
</dbReference>
<evidence type="ECO:0000256" key="3">
    <source>
        <dbReference type="ARBA" id="ARBA00022475"/>
    </source>
</evidence>
<proteinExistence type="inferred from homology"/>
<dbReference type="RefSeq" id="WP_379564425.1">
    <property type="nucleotide sequence ID" value="NZ_JBHUMX010000045.1"/>
</dbReference>
<dbReference type="NCBIfam" id="NF040999">
    <property type="entry name" value="pilin_ComGC"/>
    <property type="match status" value="1"/>
</dbReference>
<dbReference type="InterPro" id="IPR012902">
    <property type="entry name" value="N_methyl_site"/>
</dbReference>
<evidence type="ECO:0000256" key="4">
    <source>
        <dbReference type="ARBA" id="ARBA00022481"/>
    </source>
</evidence>
<gene>
    <name evidence="11" type="primary">comGC</name>
    <name evidence="11" type="ORF">ACFSUN_18775</name>
</gene>
<feature type="transmembrane region" description="Helical" evidence="10">
    <location>
        <begin position="6"/>
        <end position="28"/>
    </location>
</feature>
<dbReference type="EMBL" id="JBHUMX010000045">
    <property type="protein sequence ID" value="MFD2630819.1"/>
    <property type="molecule type" value="Genomic_DNA"/>
</dbReference>
<keyword evidence="6 10" id="KW-1133">Transmembrane helix</keyword>
<comment type="caution">
    <text evidence="11">The sequence shown here is derived from an EMBL/GenBank/DDBJ whole genome shotgun (WGS) entry which is preliminary data.</text>
</comment>
<keyword evidence="4" id="KW-0488">Methylation</keyword>
<evidence type="ECO:0000256" key="5">
    <source>
        <dbReference type="ARBA" id="ARBA00022692"/>
    </source>
</evidence>
<dbReference type="NCBIfam" id="TIGR02532">
    <property type="entry name" value="IV_pilin_GFxxxE"/>
    <property type="match status" value="1"/>
</dbReference>
<name>A0ABW5Q595_9BACI</name>
<evidence type="ECO:0000256" key="8">
    <source>
        <dbReference type="ARBA" id="ARBA00023287"/>
    </source>
</evidence>
<dbReference type="SUPFAM" id="SSF54523">
    <property type="entry name" value="Pili subunits"/>
    <property type="match status" value="1"/>
</dbReference>
<evidence type="ECO:0000256" key="9">
    <source>
        <dbReference type="ARBA" id="ARBA00043982"/>
    </source>
</evidence>
<comment type="similarity">
    <text evidence="9 10">Belongs to the ComGC family.</text>
</comment>
<organism evidence="11 12">
    <name type="scientific">Oceanobacillus kapialis</name>
    <dbReference type="NCBI Taxonomy" id="481353"/>
    <lineage>
        <taxon>Bacteria</taxon>
        <taxon>Bacillati</taxon>
        <taxon>Bacillota</taxon>
        <taxon>Bacilli</taxon>
        <taxon>Bacillales</taxon>
        <taxon>Bacillaceae</taxon>
        <taxon>Oceanobacillus</taxon>
    </lineage>
</organism>